<evidence type="ECO:0000313" key="13">
    <source>
        <dbReference type="Proteomes" id="UP001320603"/>
    </source>
</evidence>
<organism evidence="12 13">
    <name type="scientific">Parabacteroides absconsus</name>
    <dbReference type="NCBI Taxonomy" id="2951805"/>
    <lineage>
        <taxon>Bacteria</taxon>
        <taxon>Pseudomonadati</taxon>
        <taxon>Bacteroidota</taxon>
        <taxon>Bacteroidia</taxon>
        <taxon>Bacteroidales</taxon>
        <taxon>Tannerellaceae</taxon>
        <taxon>Parabacteroides</taxon>
    </lineage>
</organism>
<dbReference type="InterPro" id="IPR041607">
    <property type="entry name" value="HU-HIG"/>
</dbReference>
<evidence type="ECO:0000256" key="5">
    <source>
        <dbReference type="ARBA" id="ARBA00022705"/>
    </source>
</evidence>
<proteinExistence type="inferred from homology"/>
<comment type="function">
    <text evidence="10">DNA-binding protein that plays a critical role in nucleoid compaction, genome replication and DNA replication and transcription. Binds to both ssDNA and dsDNA with a binding site covering about 15 nucleotides. Displays DNA-supercoiling activity only when associated with the viral DNA topoisomerase 2.</text>
</comment>
<evidence type="ECO:0000256" key="7">
    <source>
        <dbReference type="ARBA" id="ARBA00023125"/>
    </source>
</evidence>
<evidence type="ECO:0000256" key="9">
    <source>
        <dbReference type="ARBA" id="ARBA00033227"/>
    </source>
</evidence>
<keyword evidence="13" id="KW-1185">Reference proteome</keyword>
<dbReference type="InterPro" id="IPR036388">
    <property type="entry name" value="WH-like_DNA-bd_sf"/>
</dbReference>
<dbReference type="GO" id="GO:0003677">
    <property type="term" value="F:DNA binding"/>
    <property type="evidence" value="ECO:0007669"/>
    <property type="project" value="UniProtKB-KW"/>
</dbReference>
<evidence type="ECO:0000313" key="12">
    <source>
        <dbReference type="EMBL" id="WWV66000.1"/>
    </source>
</evidence>
<keyword evidence="5" id="KW-0235">DNA replication</keyword>
<comment type="similarity">
    <text evidence="2">Belongs to the bacterial histone-like protein family.</text>
</comment>
<dbReference type="Gene3D" id="1.10.10.10">
    <property type="entry name" value="Winged helix-like DNA-binding domain superfamily/Winged helix DNA-binding domain"/>
    <property type="match status" value="1"/>
</dbReference>
<dbReference type="RefSeq" id="WP_251967181.1">
    <property type="nucleotide sequence ID" value="NZ_CP146284.1"/>
</dbReference>
<evidence type="ECO:0000256" key="8">
    <source>
        <dbReference type="ARBA" id="ARBA00033120"/>
    </source>
</evidence>
<evidence type="ECO:0000256" key="4">
    <source>
        <dbReference type="ARBA" id="ARBA00016145"/>
    </source>
</evidence>
<keyword evidence="6" id="KW-0426">Late protein</keyword>
<dbReference type="Gene3D" id="4.10.520.10">
    <property type="entry name" value="IHF-like DNA-binding proteins"/>
    <property type="match status" value="1"/>
</dbReference>
<dbReference type="Proteomes" id="UP001320603">
    <property type="component" value="Chromosome"/>
</dbReference>
<name>A0ABZ2IIY4_9BACT</name>
<dbReference type="NCBIfam" id="TIGR01201">
    <property type="entry name" value="HU_rel"/>
    <property type="match status" value="1"/>
</dbReference>
<comment type="subunit">
    <text evidence="3">Homodimer.</text>
</comment>
<evidence type="ECO:0000256" key="1">
    <source>
        <dbReference type="ARBA" id="ARBA00004328"/>
    </source>
</evidence>
<dbReference type="PANTHER" id="PTHR33175">
    <property type="entry name" value="DNA-BINDING PROTEIN HU"/>
    <property type="match status" value="1"/>
</dbReference>
<sequence>MSANYDFYQNPKLPGSKKKARYHARIVPSGTINTEKLAEEIQNRCSLSTADVKAALVALADIMAEKLRDGYSVHLDGIGYLQMTLKCPSVKSPKEVRSESIQFKSVAFRPAAQMKQQLRKTNFVRQKEKSHSKAYTDAQIDEMVATYFEEKETLTRSQFQEYCGLTYSTAVRHLKRLRDEKKIVNIASLKHPLYRKGTIQEK</sequence>
<protein>
    <recommendedName>
        <fullName evidence="4">Viral histone-like protein</fullName>
    </recommendedName>
    <alternativeName>
        <fullName evidence="9">DNA-binding protein pA104R</fullName>
    </alternativeName>
    <alternativeName>
        <fullName evidence="8">pA104R</fullName>
    </alternativeName>
</protein>
<gene>
    <name evidence="12" type="ORF">NEE14_013525</name>
</gene>
<feature type="domain" description="HU" evidence="11">
    <location>
        <begin position="1"/>
        <end position="124"/>
    </location>
</feature>
<dbReference type="InterPro" id="IPR005902">
    <property type="entry name" value="HU_DNA-bd_put"/>
</dbReference>
<dbReference type="InterPro" id="IPR010992">
    <property type="entry name" value="IHF-like_DNA-bd_dom_sf"/>
</dbReference>
<evidence type="ECO:0000259" key="11">
    <source>
        <dbReference type="Pfam" id="PF18291"/>
    </source>
</evidence>
<evidence type="ECO:0000256" key="3">
    <source>
        <dbReference type="ARBA" id="ARBA00011738"/>
    </source>
</evidence>
<dbReference type="PANTHER" id="PTHR33175:SF13">
    <property type="entry name" value="HISTONE-LIKE PROTEIN"/>
    <property type="match status" value="1"/>
</dbReference>
<keyword evidence="7 12" id="KW-0238">DNA-binding</keyword>
<evidence type="ECO:0000256" key="2">
    <source>
        <dbReference type="ARBA" id="ARBA00010529"/>
    </source>
</evidence>
<accession>A0ABZ2IIY4</accession>
<comment type="subcellular location">
    <subcellularLocation>
        <location evidence="1">Virion</location>
    </subcellularLocation>
</comment>
<dbReference type="SUPFAM" id="SSF47729">
    <property type="entry name" value="IHF-like DNA-binding proteins"/>
    <property type="match status" value="1"/>
</dbReference>
<dbReference type="Pfam" id="PF18291">
    <property type="entry name" value="HU-HIG"/>
    <property type="match status" value="1"/>
</dbReference>
<dbReference type="InterPro" id="IPR000119">
    <property type="entry name" value="Hist_DNA-bd"/>
</dbReference>
<dbReference type="EMBL" id="CP146284">
    <property type="protein sequence ID" value="WWV66000.1"/>
    <property type="molecule type" value="Genomic_DNA"/>
</dbReference>
<evidence type="ECO:0000256" key="6">
    <source>
        <dbReference type="ARBA" id="ARBA00022921"/>
    </source>
</evidence>
<reference evidence="12 13" key="1">
    <citation type="submission" date="2024-02" db="EMBL/GenBank/DDBJ databases">
        <title>Whole genome sequencing of Parabacteroides sp. AD58.</title>
        <authorList>
            <person name="Chaplin A.V."/>
            <person name="Pikina A.P."/>
            <person name="Sokolova S.R."/>
            <person name="Korostin D.O."/>
            <person name="Efimov B.A."/>
        </authorList>
    </citation>
    <scope>NUCLEOTIDE SEQUENCE [LARGE SCALE GENOMIC DNA]</scope>
    <source>
        <strain evidence="12 13">AD58</strain>
    </source>
</reference>
<evidence type="ECO:0000256" key="10">
    <source>
        <dbReference type="ARBA" id="ARBA00046140"/>
    </source>
</evidence>